<evidence type="ECO:0000256" key="4">
    <source>
        <dbReference type="ARBA" id="ARBA00023136"/>
    </source>
</evidence>
<dbReference type="GO" id="GO:0005886">
    <property type="term" value="C:plasma membrane"/>
    <property type="evidence" value="ECO:0007669"/>
    <property type="project" value="TreeGrafter"/>
</dbReference>
<dbReference type="OrthoDB" id="5985326at2759"/>
<keyword evidence="5" id="KW-1015">Disulfide bond</keyword>
<evidence type="ECO:0000256" key="3">
    <source>
        <dbReference type="ARBA" id="ARBA00022989"/>
    </source>
</evidence>
<protein>
    <recommendedName>
        <fullName evidence="7">GAIN-B domain-containing protein</fullName>
    </recommendedName>
</protein>
<dbReference type="PANTHER" id="PTHR12011">
    <property type="entry name" value="ADHESION G-PROTEIN COUPLED RECEPTOR"/>
    <property type="match status" value="1"/>
</dbReference>
<dbReference type="EMBL" id="LSMT01001302">
    <property type="protein sequence ID" value="PFX12552.1"/>
    <property type="molecule type" value="Genomic_DNA"/>
</dbReference>
<sequence>MISDNHTECVCNHLTHFAVLMEFADNDGDAQVFNQVKTRSSDEHDNMLTILTQVGMALSLTGVVLTVISYLQLTALVETDIHHCVTYGLPAIIVAASMSIAAGKDGIETFVTDKEATLKFESFLIQLFIKMARAWKYEPKNNLLSRVPWSSIVLLLFAVMGVTIIKDRVSVIFAVVQGAMTVRCGKFSVSKRMKKFKTPGDPRISSLHLKESDIEILISGRKSLRSDSYRTIYDPKKCTNTVGARSKRLADKERQCDEQPKAKKVCPRELAVGDSIETCIDFSAGATSVNHNHSYFCSQEQATAKSNMDGSDTRLPKGRFATTVTFDAKGIVDSPYLLLPTWPCP</sequence>
<evidence type="ECO:0000256" key="6">
    <source>
        <dbReference type="SAM" id="Phobius"/>
    </source>
</evidence>
<dbReference type="PROSITE" id="PS50221">
    <property type="entry name" value="GAIN_B"/>
    <property type="match status" value="1"/>
</dbReference>
<dbReference type="Gene3D" id="2.60.220.50">
    <property type="match status" value="1"/>
</dbReference>
<proteinExistence type="predicted"/>
<dbReference type="InterPro" id="IPR000203">
    <property type="entry name" value="GPS"/>
</dbReference>
<keyword evidence="3 6" id="KW-1133">Transmembrane helix</keyword>
<dbReference type="Pfam" id="PF01825">
    <property type="entry name" value="GPS"/>
    <property type="match status" value="1"/>
</dbReference>
<dbReference type="InterPro" id="IPR057244">
    <property type="entry name" value="GAIN_B"/>
</dbReference>
<evidence type="ECO:0000313" key="9">
    <source>
        <dbReference type="Proteomes" id="UP000225706"/>
    </source>
</evidence>
<dbReference type="InterPro" id="IPR046338">
    <property type="entry name" value="GAIN_dom_sf"/>
</dbReference>
<dbReference type="Proteomes" id="UP000225706">
    <property type="component" value="Unassembled WGS sequence"/>
</dbReference>
<evidence type="ECO:0000259" key="7">
    <source>
        <dbReference type="PROSITE" id="PS50221"/>
    </source>
</evidence>
<organism evidence="8 9">
    <name type="scientific">Stylophora pistillata</name>
    <name type="common">Smooth cauliflower coral</name>
    <dbReference type="NCBI Taxonomy" id="50429"/>
    <lineage>
        <taxon>Eukaryota</taxon>
        <taxon>Metazoa</taxon>
        <taxon>Cnidaria</taxon>
        <taxon>Anthozoa</taxon>
        <taxon>Hexacorallia</taxon>
        <taxon>Scleractinia</taxon>
        <taxon>Astrocoeniina</taxon>
        <taxon>Pocilloporidae</taxon>
        <taxon>Stylophora</taxon>
    </lineage>
</organism>
<dbReference type="PANTHER" id="PTHR12011:SF347">
    <property type="entry name" value="FI21270P1-RELATED"/>
    <property type="match status" value="1"/>
</dbReference>
<feature type="transmembrane region" description="Helical" evidence="6">
    <location>
        <begin position="50"/>
        <end position="73"/>
    </location>
</feature>
<keyword evidence="2 6" id="KW-0812">Transmembrane</keyword>
<feature type="domain" description="GAIN-B" evidence="7">
    <location>
        <begin position="1"/>
        <end position="27"/>
    </location>
</feature>
<feature type="transmembrane region" description="Helical" evidence="6">
    <location>
        <begin position="147"/>
        <end position="165"/>
    </location>
</feature>
<accession>A0A2B4R8K2</accession>
<evidence type="ECO:0000256" key="2">
    <source>
        <dbReference type="ARBA" id="ARBA00022692"/>
    </source>
</evidence>
<gene>
    <name evidence="8" type="ORF">AWC38_SpisGene23468</name>
</gene>
<comment type="caution">
    <text evidence="8">The sequence shown here is derived from an EMBL/GenBank/DDBJ whole genome shotgun (WGS) entry which is preliminary data.</text>
</comment>
<reference evidence="9" key="1">
    <citation type="journal article" date="2017" name="bioRxiv">
        <title>Comparative analysis of the genomes of Stylophora pistillata and Acropora digitifera provides evidence for extensive differences between species of corals.</title>
        <authorList>
            <person name="Voolstra C.R."/>
            <person name="Li Y."/>
            <person name="Liew Y.J."/>
            <person name="Baumgarten S."/>
            <person name="Zoccola D."/>
            <person name="Flot J.-F."/>
            <person name="Tambutte S."/>
            <person name="Allemand D."/>
            <person name="Aranda M."/>
        </authorList>
    </citation>
    <scope>NUCLEOTIDE SEQUENCE [LARGE SCALE GENOMIC DNA]</scope>
</reference>
<evidence type="ECO:0000256" key="1">
    <source>
        <dbReference type="ARBA" id="ARBA00004370"/>
    </source>
</evidence>
<comment type="subcellular location">
    <subcellularLocation>
        <location evidence="1">Membrane</location>
    </subcellularLocation>
</comment>
<keyword evidence="4 6" id="KW-0472">Membrane</keyword>
<feature type="transmembrane region" description="Helical" evidence="6">
    <location>
        <begin position="85"/>
        <end position="104"/>
    </location>
</feature>
<evidence type="ECO:0000313" key="8">
    <source>
        <dbReference type="EMBL" id="PFX12552.1"/>
    </source>
</evidence>
<name>A0A2B4R8K2_STYPI</name>
<keyword evidence="9" id="KW-1185">Reference proteome</keyword>
<evidence type="ECO:0000256" key="5">
    <source>
        <dbReference type="ARBA" id="ARBA00023157"/>
    </source>
</evidence>
<dbReference type="AlphaFoldDB" id="A0A2B4R8K2"/>